<keyword evidence="6 7" id="KW-0648">Protein biosynthesis</keyword>
<name>A0A833H5J8_9LEPT</name>
<evidence type="ECO:0000256" key="1">
    <source>
        <dbReference type="ARBA" id="ARBA00004496"/>
    </source>
</evidence>
<evidence type="ECO:0000256" key="6">
    <source>
        <dbReference type="ARBA" id="ARBA00022917"/>
    </source>
</evidence>
<evidence type="ECO:0000256" key="7">
    <source>
        <dbReference type="HAMAP-Rule" id="MF_00141"/>
    </source>
</evidence>
<dbReference type="HAMAP" id="MF_00141">
    <property type="entry name" value="EF_P"/>
    <property type="match status" value="1"/>
</dbReference>
<gene>
    <name evidence="7 12" type="primary">efp</name>
    <name evidence="12" type="ORF">F9K24_01875</name>
</gene>
<dbReference type="InterPro" id="IPR001059">
    <property type="entry name" value="Transl_elong_P/YeiP_cen"/>
</dbReference>
<evidence type="ECO:0000256" key="3">
    <source>
        <dbReference type="ARBA" id="ARBA00009479"/>
    </source>
</evidence>
<dbReference type="SUPFAM" id="SSF50104">
    <property type="entry name" value="Translation proteins SH3-like domain"/>
    <property type="match status" value="1"/>
</dbReference>
<dbReference type="EMBL" id="WBUI01000001">
    <property type="protein sequence ID" value="KAB2935502.1"/>
    <property type="molecule type" value="Genomic_DNA"/>
</dbReference>
<dbReference type="CDD" id="cd04470">
    <property type="entry name" value="S1_EF-P_repeat_1"/>
    <property type="match status" value="1"/>
</dbReference>
<dbReference type="PANTHER" id="PTHR30053:SF12">
    <property type="entry name" value="ELONGATION FACTOR P (EF-P) FAMILY PROTEIN"/>
    <property type="match status" value="1"/>
</dbReference>
<comment type="pathway">
    <text evidence="2 7">Protein biosynthesis; polypeptide chain elongation.</text>
</comment>
<dbReference type="GO" id="GO:0043043">
    <property type="term" value="P:peptide biosynthetic process"/>
    <property type="evidence" value="ECO:0007669"/>
    <property type="project" value="InterPro"/>
</dbReference>
<organism evidence="12 13">
    <name type="scientific">Leptonema illini</name>
    <dbReference type="NCBI Taxonomy" id="183"/>
    <lineage>
        <taxon>Bacteria</taxon>
        <taxon>Pseudomonadati</taxon>
        <taxon>Spirochaetota</taxon>
        <taxon>Spirochaetia</taxon>
        <taxon>Leptospirales</taxon>
        <taxon>Leptospiraceae</taxon>
        <taxon>Leptonema</taxon>
    </lineage>
</organism>
<dbReference type="CDD" id="cd05794">
    <property type="entry name" value="S1_EF-P_repeat_2"/>
    <property type="match status" value="1"/>
</dbReference>
<dbReference type="PIRSF" id="PIRSF005901">
    <property type="entry name" value="EF-P"/>
    <property type="match status" value="1"/>
</dbReference>
<dbReference type="GO" id="GO:0003746">
    <property type="term" value="F:translation elongation factor activity"/>
    <property type="evidence" value="ECO:0007669"/>
    <property type="project" value="UniProtKB-UniRule"/>
</dbReference>
<dbReference type="FunFam" id="2.40.50.140:FF:000004">
    <property type="entry name" value="Elongation factor P"/>
    <property type="match status" value="1"/>
</dbReference>
<evidence type="ECO:0000256" key="9">
    <source>
        <dbReference type="RuleBase" id="RU004389"/>
    </source>
</evidence>
<dbReference type="FunFam" id="2.40.50.140:FF:000009">
    <property type="entry name" value="Elongation factor P"/>
    <property type="match status" value="1"/>
</dbReference>
<evidence type="ECO:0000259" key="10">
    <source>
        <dbReference type="SMART" id="SM00841"/>
    </source>
</evidence>
<dbReference type="Pfam" id="PF01132">
    <property type="entry name" value="EFP"/>
    <property type="match status" value="1"/>
</dbReference>
<keyword evidence="4 7" id="KW-0963">Cytoplasm</keyword>
<feature type="domain" description="Translation elongation factor P/YeiP central" evidence="11">
    <location>
        <begin position="67"/>
        <end position="121"/>
    </location>
</feature>
<accession>A0A833H5J8</accession>
<dbReference type="InterPro" id="IPR013185">
    <property type="entry name" value="Transl_elong_KOW-like"/>
</dbReference>
<dbReference type="PROSITE" id="PS01275">
    <property type="entry name" value="EFP"/>
    <property type="match status" value="1"/>
</dbReference>
<dbReference type="InterPro" id="IPR011768">
    <property type="entry name" value="Transl_elongation_fac_P"/>
</dbReference>
<evidence type="ECO:0000313" key="12">
    <source>
        <dbReference type="EMBL" id="KAB2935502.1"/>
    </source>
</evidence>
<dbReference type="Gene3D" id="2.30.30.30">
    <property type="match status" value="1"/>
</dbReference>
<comment type="caution">
    <text evidence="12">The sequence shown here is derived from an EMBL/GenBank/DDBJ whole genome shotgun (WGS) entry which is preliminary data.</text>
</comment>
<dbReference type="PANTHER" id="PTHR30053">
    <property type="entry name" value="ELONGATION FACTOR P"/>
    <property type="match status" value="1"/>
</dbReference>
<comment type="subcellular location">
    <subcellularLocation>
        <location evidence="1 7">Cytoplasm</location>
    </subcellularLocation>
</comment>
<dbReference type="InterPro" id="IPR020599">
    <property type="entry name" value="Transl_elong_fac_P/YeiP"/>
</dbReference>
<dbReference type="NCBIfam" id="TIGR00038">
    <property type="entry name" value="efp"/>
    <property type="match status" value="1"/>
</dbReference>
<dbReference type="InterPro" id="IPR014722">
    <property type="entry name" value="Rib_uL2_dom2"/>
</dbReference>
<dbReference type="Proteomes" id="UP000460298">
    <property type="component" value="Unassembled WGS sequence"/>
</dbReference>
<feature type="domain" description="Elongation factor P C-terminal" evidence="10">
    <location>
        <begin position="129"/>
        <end position="184"/>
    </location>
</feature>
<dbReference type="SMART" id="SM00841">
    <property type="entry name" value="Elong-fact-P_C"/>
    <property type="match status" value="1"/>
</dbReference>
<dbReference type="InterPro" id="IPR013852">
    <property type="entry name" value="Transl_elong_P/YeiP_CS"/>
</dbReference>
<dbReference type="AlphaFoldDB" id="A0A833H5J8"/>
<dbReference type="InterPro" id="IPR008991">
    <property type="entry name" value="Translation_prot_SH3-like_sf"/>
</dbReference>
<dbReference type="InterPro" id="IPR012340">
    <property type="entry name" value="NA-bd_OB-fold"/>
</dbReference>
<dbReference type="SUPFAM" id="SSF50249">
    <property type="entry name" value="Nucleic acid-binding proteins"/>
    <property type="match status" value="2"/>
</dbReference>
<evidence type="ECO:0000259" key="11">
    <source>
        <dbReference type="SMART" id="SM01185"/>
    </source>
</evidence>
<dbReference type="GO" id="GO:0005829">
    <property type="term" value="C:cytosol"/>
    <property type="evidence" value="ECO:0007669"/>
    <property type="project" value="UniProtKB-ARBA"/>
</dbReference>
<comment type="similarity">
    <text evidence="3 7 9">Belongs to the elongation factor P family.</text>
</comment>
<keyword evidence="5 7" id="KW-0251">Elongation factor</keyword>
<evidence type="ECO:0000256" key="4">
    <source>
        <dbReference type="ARBA" id="ARBA00022490"/>
    </source>
</evidence>
<comment type="function">
    <text evidence="7">Involved in peptide bond synthesis. Stimulates efficient translation and peptide-bond synthesis on native or reconstituted 70S ribosomes in vitro. Probably functions indirectly by altering the affinity of the ribosome for aminoacyl-tRNA, thus increasing their reactivity as acceptors for peptidyl transferase.</text>
</comment>
<dbReference type="UniPathway" id="UPA00345"/>
<dbReference type="Gene3D" id="2.40.50.140">
    <property type="entry name" value="Nucleic acid-binding proteins"/>
    <property type="match status" value="2"/>
</dbReference>
<proteinExistence type="inferred from homology"/>
<dbReference type="NCBIfam" id="NF001810">
    <property type="entry name" value="PRK00529.1"/>
    <property type="match status" value="1"/>
</dbReference>
<dbReference type="SMART" id="SM01185">
    <property type="entry name" value="EFP"/>
    <property type="match status" value="1"/>
</dbReference>
<evidence type="ECO:0000256" key="5">
    <source>
        <dbReference type="ARBA" id="ARBA00022768"/>
    </source>
</evidence>
<sequence length="187" mass="21311">MLDPIDLKKGTVIKLDNELYTCTFSQFVNPGKGSAFVRTKLKKIKGGNTLERTFKSSDKVEDVELDKKYVTYLYTEGDQIILMDKDDYEQYSVSVDLVDDIVQFIKEEMPFEVQFFEGLPVSVSPPNFVELEVTYAEEGLKGDTQGTAKKRVTVETGGEVMVPIFIKQGDRIRIDLRDISFVERVNK</sequence>
<evidence type="ECO:0000256" key="8">
    <source>
        <dbReference type="NCBIfam" id="TIGR00038"/>
    </source>
</evidence>
<protein>
    <recommendedName>
        <fullName evidence="7 8">Elongation factor P</fullName>
        <shortName evidence="7">EF-P</shortName>
    </recommendedName>
</protein>
<dbReference type="FunFam" id="2.30.30.30:FF:000003">
    <property type="entry name" value="Elongation factor P"/>
    <property type="match status" value="1"/>
</dbReference>
<evidence type="ECO:0000256" key="2">
    <source>
        <dbReference type="ARBA" id="ARBA00004815"/>
    </source>
</evidence>
<evidence type="ECO:0000313" key="13">
    <source>
        <dbReference type="Proteomes" id="UP000460298"/>
    </source>
</evidence>
<dbReference type="Pfam" id="PF09285">
    <property type="entry name" value="Elong-fact-P_C"/>
    <property type="match status" value="1"/>
</dbReference>
<dbReference type="InterPro" id="IPR015365">
    <property type="entry name" value="Elong-fact-P_C"/>
</dbReference>
<reference evidence="12 13" key="1">
    <citation type="submission" date="2019-10" db="EMBL/GenBank/DDBJ databases">
        <title>Extracellular Electron Transfer in a Candidatus Methanoperedens spp. Enrichment Culture.</title>
        <authorList>
            <person name="Berger S."/>
            <person name="Rangel Shaw D."/>
            <person name="Berben T."/>
            <person name="In 'T Zandt M."/>
            <person name="Frank J."/>
            <person name="Reimann J."/>
            <person name="Jetten M.S.M."/>
            <person name="Welte C.U."/>
        </authorList>
    </citation>
    <scope>NUCLEOTIDE SEQUENCE [LARGE SCALE GENOMIC DNA]</scope>
    <source>
        <strain evidence="12">SB12</strain>
    </source>
</reference>
<dbReference type="Pfam" id="PF08207">
    <property type="entry name" value="EFP_N"/>
    <property type="match status" value="1"/>
</dbReference>